<name>A0ABW9CDA2_9BURK</name>
<gene>
    <name evidence="1" type="ORF">PQR00_34155</name>
</gene>
<organism evidence="1 2">
    <name type="scientific">Paraburkholderia strydomiana</name>
    <dbReference type="NCBI Taxonomy" id="1245417"/>
    <lineage>
        <taxon>Bacteria</taxon>
        <taxon>Pseudomonadati</taxon>
        <taxon>Pseudomonadota</taxon>
        <taxon>Betaproteobacteria</taxon>
        <taxon>Burkholderiales</taxon>
        <taxon>Burkholderiaceae</taxon>
        <taxon>Paraburkholderia</taxon>
    </lineage>
</organism>
<dbReference type="EMBL" id="JAQQDH010000031">
    <property type="protein sequence ID" value="MFM0448627.1"/>
    <property type="molecule type" value="Genomic_DNA"/>
</dbReference>
<dbReference type="Proteomes" id="UP001629288">
    <property type="component" value="Unassembled WGS sequence"/>
</dbReference>
<proteinExistence type="predicted"/>
<dbReference type="RefSeq" id="WP_408131891.1">
    <property type="nucleotide sequence ID" value="NZ_JAQQCI010000010.1"/>
</dbReference>
<accession>A0ABW9CDA2</accession>
<evidence type="ECO:0000313" key="2">
    <source>
        <dbReference type="Proteomes" id="UP001629288"/>
    </source>
</evidence>
<reference evidence="1 2" key="1">
    <citation type="journal article" date="2024" name="Chem. Sci.">
        <title>Discovery of megapolipeptins by genome mining of a Burkholderiales bacteria collection.</title>
        <authorList>
            <person name="Paulo B.S."/>
            <person name="Recchia M.J.J."/>
            <person name="Lee S."/>
            <person name="Fergusson C.H."/>
            <person name="Romanowski S.B."/>
            <person name="Hernandez A."/>
            <person name="Krull N."/>
            <person name="Liu D.Y."/>
            <person name="Cavanagh H."/>
            <person name="Bos A."/>
            <person name="Gray C.A."/>
            <person name="Murphy B.T."/>
            <person name="Linington R.G."/>
            <person name="Eustaquio A.S."/>
        </authorList>
    </citation>
    <scope>NUCLEOTIDE SEQUENCE [LARGE SCALE GENOMIC DNA]</scope>
    <source>
        <strain evidence="1 2">RL17-379-BIB-C</strain>
    </source>
</reference>
<sequence>MRTGWLTASIGDISLDQADLVERIDFRFAEPPISEFAIRFRSEARSGLRVFAPTVRLMPEMPYTKSIDGSIELRNFMLLLPVTSTAPTIPDRLMLFTLRISF</sequence>
<keyword evidence="2" id="KW-1185">Reference proteome</keyword>
<evidence type="ECO:0000313" key="1">
    <source>
        <dbReference type="EMBL" id="MFM0448627.1"/>
    </source>
</evidence>
<comment type="caution">
    <text evidence="1">The sequence shown here is derived from an EMBL/GenBank/DDBJ whole genome shotgun (WGS) entry which is preliminary data.</text>
</comment>
<protein>
    <recommendedName>
        <fullName evidence="3">Haemolysin activator HlyB C-terminal domain-containing protein</fullName>
    </recommendedName>
</protein>
<evidence type="ECO:0008006" key="3">
    <source>
        <dbReference type="Google" id="ProtNLM"/>
    </source>
</evidence>